<evidence type="ECO:0000256" key="6">
    <source>
        <dbReference type="ARBA" id="ARBA00022692"/>
    </source>
</evidence>
<gene>
    <name evidence="14" type="ORF">UV20_C0001G0132</name>
</gene>
<evidence type="ECO:0000256" key="5">
    <source>
        <dbReference type="ARBA" id="ARBA00022618"/>
    </source>
</evidence>
<accession>A0A0G1A8W4</accession>
<feature type="transmembrane region" description="Helical" evidence="11">
    <location>
        <begin position="178"/>
        <end position="200"/>
    </location>
</feature>
<evidence type="ECO:0000313" key="14">
    <source>
        <dbReference type="EMBL" id="KKS57492.1"/>
    </source>
</evidence>
<evidence type="ECO:0000256" key="3">
    <source>
        <dbReference type="ARBA" id="ARBA00021907"/>
    </source>
</evidence>
<evidence type="ECO:0000256" key="11">
    <source>
        <dbReference type="SAM" id="Phobius"/>
    </source>
</evidence>
<dbReference type="EMBL" id="LCDO01000001">
    <property type="protein sequence ID" value="KKS57492.1"/>
    <property type="molecule type" value="Genomic_DNA"/>
</dbReference>
<dbReference type="AlphaFoldDB" id="A0A0G1A8W4"/>
<evidence type="ECO:0000256" key="8">
    <source>
        <dbReference type="ARBA" id="ARBA00023136"/>
    </source>
</evidence>
<feature type="transmembrane region" description="Helical" evidence="11">
    <location>
        <begin position="221"/>
        <end position="246"/>
    </location>
</feature>
<dbReference type="Proteomes" id="UP000034837">
    <property type="component" value="Unassembled WGS sequence"/>
</dbReference>
<evidence type="ECO:0000256" key="10">
    <source>
        <dbReference type="PIRNR" id="PIRNR003097"/>
    </source>
</evidence>
<reference evidence="14 15" key="1">
    <citation type="journal article" date="2015" name="Nature">
        <title>rRNA introns, odd ribosomes, and small enigmatic genomes across a large radiation of phyla.</title>
        <authorList>
            <person name="Brown C.T."/>
            <person name="Hug L.A."/>
            <person name="Thomas B.C."/>
            <person name="Sharon I."/>
            <person name="Castelle C.J."/>
            <person name="Singh A."/>
            <person name="Wilkins M.J."/>
            <person name="Williams K.H."/>
            <person name="Banfield J.F."/>
        </authorList>
    </citation>
    <scope>NUCLEOTIDE SEQUENCE [LARGE SCALE GENOMIC DNA]</scope>
</reference>
<keyword evidence="5 10" id="KW-0132">Cell division</keyword>
<evidence type="ECO:0000259" key="13">
    <source>
        <dbReference type="Pfam" id="PF18075"/>
    </source>
</evidence>
<dbReference type="PATRIC" id="fig|1619039.3.peg.140"/>
<dbReference type="Gene3D" id="3.30.70.3040">
    <property type="match status" value="1"/>
</dbReference>
<keyword evidence="7 11" id="KW-1133">Transmembrane helix</keyword>
<feature type="transmembrane region" description="Helical" evidence="11">
    <location>
        <begin position="275"/>
        <end position="298"/>
    </location>
</feature>
<dbReference type="PANTHER" id="PTHR47755:SF1">
    <property type="entry name" value="CELL DIVISION PROTEIN FTSX"/>
    <property type="match status" value="1"/>
</dbReference>
<evidence type="ECO:0000256" key="2">
    <source>
        <dbReference type="ARBA" id="ARBA00007379"/>
    </source>
</evidence>
<dbReference type="InterPro" id="IPR004513">
    <property type="entry name" value="FtsX"/>
</dbReference>
<comment type="subcellular location">
    <subcellularLocation>
        <location evidence="1">Cell membrane</location>
        <topology evidence="1">Multi-pass membrane protein</topology>
    </subcellularLocation>
</comment>
<organism evidence="14 15">
    <name type="scientific">Candidatus Magasanikbacteria bacterium GW2011_GWA2_42_32</name>
    <dbReference type="NCBI Taxonomy" id="1619039"/>
    <lineage>
        <taxon>Bacteria</taxon>
        <taxon>Candidatus Magasanikiibacteriota</taxon>
    </lineage>
</organism>
<keyword evidence="6 11" id="KW-0812">Transmembrane</keyword>
<dbReference type="PANTHER" id="PTHR47755">
    <property type="entry name" value="CELL DIVISION PROTEIN FTSX"/>
    <property type="match status" value="1"/>
</dbReference>
<dbReference type="InterPro" id="IPR040690">
    <property type="entry name" value="FtsX_ECD"/>
</dbReference>
<evidence type="ECO:0000313" key="15">
    <source>
        <dbReference type="Proteomes" id="UP000034837"/>
    </source>
</evidence>
<dbReference type="GO" id="GO:0051301">
    <property type="term" value="P:cell division"/>
    <property type="evidence" value="ECO:0007669"/>
    <property type="project" value="UniProtKB-KW"/>
</dbReference>
<comment type="similarity">
    <text evidence="2 10">Belongs to the ABC-4 integral membrane protein family. FtsX subfamily.</text>
</comment>
<keyword evidence="8 10" id="KW-0472">Membrane</keyword>
<dbReference type="GO" id="GO:0005886">
    <property type="term" value="C:plasma membrane"/>
    <property type="evidence" value="ECO:0007669"/>
    <property type="project" value="UniProtKB-SubCell"/>
</dbReference>
<feature type="transmembrane region" description="Helical" evidence="11">
    <location>
        <begin position="20"/>
        <end position="43"/>
    </location>
</feature>
<feature type="domain" description="ABC3 transporter permease C-terminal" evidence="12">
    <location>
        <begin position="180"/>
        <end position="302"/>
    </location>
</feature>
<evidence type="ECO:0000256" key="4">
    <source>
        <dbReference type="ARBA" id="ARBA00022475"/>
    </source>
</evidence>
<evidence type="ECO:0000259" key="12">
    <source>
        <dbReference type="Pfam" id="PF02687"/>
    </source>
</evidence>
<dbReference type="PIRSF" id="PIRSF003097">
    <property type="entry name" value="FtsX"/>
    <property type="match status" value="1"/>
</dbReference>
<dbReference type="Pfam" id="PF02687">
    <property type="entry name" value="FtsX"/>
    <property type="match status" value="1"/>
</dbReference>
<keyword evidence="9 10" id="KW-0131">Cell cycle</keyword>
<proteinExistence type="inferred from homology"/>
<protein>
    <recommendedName>
        <fullName evidence="3 10">Cell division protein FtsX</fullName>
    </recommendedName>
</protein>
<name>A0A0G1A8W4_9BACT</name>
<comment type="caution">
    <text evidence="14">The sequence shown here is derived from an EMBL/GenBank/DDBJ whole genome shotgun (WGS) entry which is preliminary data.</text>
</comment>
<dbReference type="InterPro" id="IPR003838">
    <property type="entry name" value="ABC3_permease_C"/>
</dbReference>
<evidence type="ECO:0000256" key="9">
    <source>
        <dbReference type="ARBA" id="ARBA00023306"/>
    </source>
</evidence>
<dbReference type="Pfam" id="PF18075">
    <property type="entry name" value="FtsX_ECD"/>
    <property type="match status" value="1"/>
</dbReference>
<evidence type="ECO:0000256" key="7">
    <source>
        <dbReference type="ARBA" id="ARBA00022989"/>
    </source>
</evidence>
<keyword evidence="4 10" id="KW-1003">Cell membrane</keyword>
<evidence type="ECO:0000256" key="1">
    <source>
        <dbReference type="ARBA" id="ARBA00004651"/>
    </source>
</evidence>
<feature type="domain" description="FtsX extracellular" evidence="13">
    <location>
        <begin position="59"/>
        <end position="144"/>
    </location>
</feature>
<sequence length="304" mass="34421">MYIFFSRIIKFAWQNFWRNLGLSLITILVLVTTLISVDVVFLVRGITNMAVNLVQERIDMSLIFKPVAADEKIQEIKSILEKNSFVTNLIYKDKKTVLEEFKTKHQNDEGVIAALGELGENPLGAVLVIHAQNTKDYEEIMKEVDVPEYSALIENKTFDDHGPVIQKISSLTEKTEQIGIILGIILTIVAFLIIFNVIRLSIIMHGEEIGIMKLVGATNSFVRWPFLVEMIFISLVAWLINLGVVFSSTYFVDPYLVKFFEGSGFSLRNYFVGNFGWFFGAELVGLIILSFVSAGLAMRKYLKV</sequence>